<dbReference type="PANTHER" id="PTHR34406">
    <property type="entry name" value="PROTEIN YCEI"/>
    <property type="match status" value="1"/>
</dbReference>
<dbReference type="Pfam" id="PF04264">
    <property type="entry name" value="YceI"/>
    <property type="match status" value="1"/>
</dbReference>
<feature type="domain" description="Lipid/polyisoprenoid-binding YceI-like" evidence="1">
    <location>
        <begin position="34"/>
        <end position="195"/>
    </location>
</feature>
<dbReference type="EMBL" id="CP036264">
    <property type="protein sequence ID" value="QEG00624.1"/>
    <property type="molecule type" value="Genomic_DNA"/>
</dbReference>
<dbReference type="RefSeq" id="WP_147869834.1">
    <property type="nucleotide sequence ID" value="NZ_CP036264.1"/>
</dbReference>
<reference evidence="2 3" key="1">
    <citation type="submission" date="2019-02" db="EMBL/GenBank/DDBJ databases">
        <title>Planctomycetal bacteria perform biofilm scaping via a novel small molecule.</title>
        <authorList>
            <person name="Jeske O."/>
            <person name="Boedeker C."/>
            <person name="Wiegand S."/>
            <person name="Breitling P."/>
            <person name="Kallscheuer N."/>
            <person name="Jogler M."/>
            <person name="Rohde M."/>
            <person name="Petersen J."/>
            <person name="Medema M.H."/>
            <person name="Surup F."/>
            <person name="Jogler C."/>
        </authorList>
    </citation>
    <scope>NUCLEOTIDE SEQUENCE [LARGE SCALE GENOMIC DNA]</scope>
    <source>
        <strain evidence="2 3">Mal15</strain>
    </source>
</reference>
<proteinExistence type="predicted"/>
<dbReference type="InterPro" id="IPR036761">
    <property type="entry name" value="TTHA0802/YceI-like_sf"/>
</dbReference>
<evidence type="ECO:0000313" key="2">
    <source>
        <dbReference type="EMBL" id="QEG00624.1"/>
    </source>
</evidence>
<protein>
    <recommendedName>
        <fullName evidence="1">Lipid/polyisoprenoid-binding YceI-like domain-containing protein</fullName>
    </recommendedName>
</protein>
<dbReference type="KEGG" id="smam:Mal15_46950"/>
<keyword evidence="3" id="KW-1185">Reference proteome</keyword>
<dbReference type="PANTHER" id="PTHR34406:SF1">
    <property type="entry name" value="PROTEIN YCEI"/>
    <property type="match status" value="1"/>
</dbReference>
<organism evidence="2 3">
    <name type="scientific">Stieleria maiorica</name>
    <dbReference type="NCBI Taxonomy" id="2795974"/>
    <lineage>
        <taxon>Bacteria</taxon>
        <taxon>Pseudomonadati</taxon>
        <taxon>Planctomycetota</taxon>
        <taxon>Planctomycetia</taxon>
        <taxon>Pirellulales</taxon>
        <taxon>Pirellulaceae</taxon>
        <taxon>Stieleria</taxon>
    </lineage>
</organism>
<evidence type="ECO:0000259" key="1">
    <source>
        <dbReference type="SMART" id="SM00867"/>
    </source>
</evidence>
<sequence length="197" mass="21691">MKFFATLMTVSVLSLAVQQPSVLGQSPAAAAPTTYKIDNDHTSVQFKISHLGISWVHGRFNETSGKFTMDADQVMTSIELTMQVKSVDTKNEKRDAHLRSPDFFDAERFPEITFESTAIKPSDKGLDVTGIVTLHGQTRPLSFVLVGGDKAEFPEGVHRTGYTTAFTLKRSDFGMKTMLGPVGDEVRAEVSFEGIRQ</sequence>
<accession>A0A5B9MI86</accession>
<dbReference type="InterPro" id="IPR007372">
    <property type="entry name" value="Lipid/polyisoprenoid-bd_YceI"/>
</dbReference>
<dbReference type="SMART" id="SM00867">
    <property type="entry name" value="YceI"/>
    <property type="match status" value="1"/>
</dbReference>
<dbReference type="AlphaFoldDB" id="A0A5B9MI86"/>
<gene>
    <name evidence="2" type="ORF">Mal15_46950</name>
</gene>
<dbReference type="Proteomes" id="UP000321353">
    <property type="component" value="Chromosome"/>
</dbReference>
<name>A0A5B9MI86_9BACT</name>
<dbReference type="SUPFAM" id="SSF101874">
    <property type="entry name" value="YceI-like"/>
    <property type="match status" value="1"/>
</dbReference>
<evidence type="ECO:0000313" key="3">
    <source>
        <dbReference type="Proteomes" id="UP000321353"/>
    </source>
</evidence>
<dbReference type="Gene3D" id="2.40.128.110">
    <property type="entry name" value="Lipid/polyisoprenoid-binding, YceI-like"/>
    <property type="match status" value="1"/>
</dbReference>